<evidence type="ECO:0000256" key="11">
    <source>
        <dbReference type="RuleBase" id="RU004136"/>
    </source>
</evidence>
<dbReference type="RefSeq" id="WP_296951150.1">
    <property type="nucleotide sequence ID" value="NZ_LT599021.1"/>
</dbReference>
<organism evidence="15">
    <name type="scientific">uncultured Dysgonomonas sp</name>
    <dbReference type="NCBI Taxonomy" id="206096"/>
    <lineage>
        <taxon>Bacteria</taxon>
        <taxon>Pseudomonadati</taxon>
        <taxon>Bacteroidota</taxon>
        <taxon>Bacteroidia</taxon>
        <taxon>Bacteroidales</taxon>
        <taxon>Dysgonomonadaceae</taxon>
        <taxon>Dysgonomonas</taxon>
        <taxon>environmental samples</taxon>
    </lineage>
</organism>
<evidence type="ECO:0000256" key="3">
    <source>
        <dbReference type="ARBA" id="ARBA00022618"/>
    </source>
</evidence>
<dbReference type="GO" id="GO:0009252">
    <property type="term" value="P:peptidoglycan biosynthetic process"/>
    <property type="evidence" value="ECO:0007669"/>
    <property type="project" value="UniProtKB-UniRule"/>
</dbReference>
<dbReference type="InterPro" id="IPR035911">
    <property type="entry name" value="MurE/MurF_N"/>
</dbReference>
<dbReference type="PANTHER" id="PTHR43024:SF1">
    <property type="entry name" value="UDP-N-ACETYLMURAMOYL-TRIPEPTIDE--D-ALANYL-D-ALANINE LIGASE"/>
    <property type="match status" value="1"/>
</dbReference>
<evidence type="ECO:0000256" key="5">
    <source>
        <dbReference type="ARBA" id="ARBA00022840"/>
    </source>
</evidence>
<reference evidence="15" key="1">
    <citation type="submission" date="2016-04" db="EMBL/GenBank/DDBJ databases">
        <authorList>
            <person name="Evans L.H."/>
            <person name="Alamgir A."/>
            <person name="Owens N."/>
            <person name="Weber N.D."/>
            <person name="Virtaneva K."/>
            <person name="Barbian K."/>
            <person name="Babar A."/>
            <person name="Rosenke K."/>
        </authorList>
    </citation>
    <scope>NUCLEOTIDE SEQUENCE</scope>
    <source>
        <strain evidence="15">86-2</strain>
    </source>
</reference>
<keyword evidence="3 10" id="KW-0132">Cell division</keyword>
<comment type="catalytic activity">
    <reaction evidence="10 11">
        <text>D-alanyl-D-alanine + UDP-N-acetyl-alpha-D-muramoyl-L-alanyl-gamma-D-glutamyl-meso-2,6-diaminopimelate + ATP = UDP-N-acetyl-alpha-D-muramoyl-L-alanyl-gamma-D-glutamyl-meso-2,6-diaminopimeloyl-D-alanyl-D-alanine + ADP + phosphate + H(+)</text>
        <dbReference type="Rhea" id="RHEA:28374"/>
        <dbReference type="ChEBI" id="CHEBI:15378"/>
        <dbReference type="ChEBI" id="CHEBI:30616"/>
        <dbReference type="ChEBI" id="CHEBI:43474"/>
        <dbReference type="ChEBI" id="CHEBI:57822"/>
        <dbReference type="ChEBI" id="CHEBI:61386"/>
        <dbReference type="ChEBI" id="CHEBI:83905"/>
        <dbReference type="ChEBI" id="CHEBI:456216"/>
        <dbReference type="EC" id="6.3.2.10"/>
    </reaction>
</comment>
<sequence>MEISDLYNIYKKYPEISTDTRNSPKDSIFFALKGANFNGNEYAEKAIDQGCAYAVVDEEKYATRPNIILVKDSLETLQELARYHRKQFIKKPIIAITGTNGKTTTKELIYSVLSQEYNVLATQGNLNNHIGVPLTLLRIKKEHEIVIVEMGASHVGEIRFLAEMALPNYGLITNVGHAHIEGFGSFENVVKAKGELYEFIRSTKDGKIFIDYSNSLLREMSEGITSIYYGLEENLFISGKVTSISPFLALEWKFGNKRNKVQTNMIGEYNLSNALAAITIGKYLGVKASLICKAIEEYVPTNNRSQLKKTEKNMLIIDAYNANPTSMHAALENFDHMDVNHKVLILGDMKELGPDTDMEHQKIADYINDHNFDRVMFIGDNFSRVNTKYPRFKNLDHLKEYLEKDPIVDSYVLLKGSRGVQLEKCIDVL</sequence>
<dbReference type="InterPro" id="IPR036565">
    <property type="entry name" value="Mur-like_cat_sf"/>
</dbReference>
<keyword evidence="7 10" id="KW-0573">Peptidoglycan synthesis</keyword>
<proteinExistence type="inferred from homology"/>
<dbReference type="NCBIfam" id="TIGR01143">
    <property type="entry name" value="murF"/>
    <property type="match status" value="1"/>
</dbReference>
<dbReference type="GO" id="GO:0005737">
    <property type="term" value="C:cytoplasm"/>
    <property type="evidence" value="ECO:0007669"/>
    <property type="project" value="UniProtKB-SubCell"/>
</dbReference>
<evidence type="ECO:0000259" key="14">
    <source>
        <dbReference type="Pfam" id="PF08245"/>
    </source>
</evidence>
<keyword evidence="2 10" id="KW-0436">Ligase</keyword>
<evidence type="ECO:0000256" key="8">
    <source>
        <dbReference type="ARBA" id="ARBA00023306"/>
    </source>
</evidence>
<evidence type="ECO:0000259" key="12">
    <source>
        <dbReference type="Pfam" id="PF01225"/>
    </source>
</evidence>
<dbReference type="SUPFAM" id="SSF63418">
    <property type="entry name" value="MurE/MurF N-terminal domain"/>
    <property type="match status" value="1"/>
</dbReference>
<keyword evidence="4 10" id="KW-0547">Nucleotide-binding</keyword>
<dbReference type="InterPro" id="IPR004101">
    <property type="entry name" value="Mur_ligase_C"/>
</dbReference>
<dbReference type="GO" id="GO:0008766">
    <property type="term" value="F:UDP-N-acetylmuramoylalanyl-D-glutamyl-2,6-diaminopimelate-D-alanyl-D-alanine ligase activity"/>
    <property type="evidence" value="ECO:0007669"/>
    <property type="project" value="RHEA"/>
</dbReference>
<evidence type="ECO:0000256" key="2">
    <source>
        <dbReference type="ARBA" id="ARBA00022598"/>
    </source>
</evidence>
<dbReference type="GO" id="GO:0071555">
    <property type="term" value="P:cell wall organization"/>
    <property type="evidence" value="ECO:0007669"/>
    <property type="project" value="UniProtKB-KW"/>
</dbReference>
<keyword evidence="5 10" id="KW-0067">ATP-binding</keyword>
<feature type="domain" description="Mur ligase C-terminal" evidence="13">
    <location>
        <begin position="304"/>
        <end position="384"/>
    </location>
</feature>
<comment type="function">
    <text evidence="10 11">Involved in cell wall formation. Catalyzes the final step in the synthesis of UDP-N-acetylmuramoyl-pentapeptide, the precursor of murein.</text>
</comment>
<feature type="domain" description="Mur ligase N-terminal catalytic" evidence="12">
    <location>
        <begin position="16"/>
        <end position="84"/>
    </location>
</feature>
<dbReference type="Gene3D" id="3.90.190.20">
    <property type="entry name" value="Mur ligase, C-terminal domain"/>
    <property type="match status" value="1"/>
</dbReference>
<dbReference type="UniPathway" id="UPA00219"/>
<dbReference type="InterPro" id="IPR013221">
    <property type="entry name" value="Mur_ligase_cen"/>
</dbReference>
<evidence type="ECO:0000256" key="4">
    <source>
        <dbReference type="ARBA" id="ARBA00022741"/>
    </source>
</evidence>
<evidence type="ECO:0000256" key="1">
    <source>
        <dbReference type="ARBA" id="ARBA00022490"/>
    </source>
</evidence>
<dbReference type="GO" id="GO:0008360">
    <property type="term" value="P:regulation of cell shape"/>
    <property type="evidence" value="ECO:0007669"/>
    <property type="project" value="UniProtKB-KW"/>
</dbReference>
<dbReference type="Pfam" id="PF01225">
    <property type="entry name" value="Mur_ligase"/>
    <property type="match status" value="1"/>
</dbReference>
<dbReference type="PANTHER" id="PTHR43024">
    <property type="entry name" value="UDP-N-ACETYLMURAMOYL-TRIPEPTIDE--D-ALANYL-D-ALANINE LIGASE"/>
    <property type="match status" value="1"/>
</dbReference>
<dbReference type="InterPro" id="IPR051046">
    <property type="entry name" value="MurCDEF_CellWall_CoF430Synth"/>
</dbReference>
<dbReference type="EC" id="6.3.2.10" evidence="10 11"/>
<dbReference type="Pfam" id="PF02875">
    <property type="entry name" value="Mur_ligase_C"/>
    <property type="match status" value="1"/>
</dbReference>
<evidence type="ECO:0000256" key="6">
    <source>
        <dbReference type="ARBA" id="ARBA00022960"/>
    </source>
</evidence>
<keyword evidence="8 10" id="KW-0131">Cell cycle</keyword>
<dbReference type="InterPro" id="IPR036615">
    <property type="entry name" value="Mur_ligase_C_dom_sf"/>
</dbReference>
<dbReference type="AlphaFoldDB" id="A0A212K492"/>
<dbReference type="InterPro" id="IPR000713">
    <property type="entry name" value="Mur_ligase_N"/>
</dbReference>
<protein>
    <recommendedName>
        <fullName evidence="10 11">UDP-N-acetylmuramoyl-tripeptide--D-alanyl-D-alanine ligase</fullName>
        <ecNumber evidence="10 11">6.3.2.10</ecNumber>
    </recommendedName>
    <alternativeName>
        <fullName evidence="10">D-alanyl-D-alanine-adding enzyme</fullName>
    </alternativeName>
</protein>
<dbReference type="Gene3D" id="3.40.1190.10">
    <property type="entry name" value="Mur-like, catalytic domain"/>
    <property type="match status" value="1"/>
</dbReference>
<dbReference type="HAMAP" id="MF_02019">
    <property type="entry name" value="MurF"/>
    <property type="match status" value="1"/>
</dbReference>
<dbReference type="SUPFAM" id="SSF53623">
    <property type="entry name" value="MurD-like peptide ligases, catalytic domain"/>
    <property type="match status" value="1"/>
</dbReference>
<evidence type="ECO:0000256" key="10">
    <source>
        <dbReference type="HAMAP-Rule" id="MF_02019"/>
    </source>
</evidence>
<comment type="subcellular location">
    <subcellularLocation>
        <location evidence="10 11">Cytoplasm</location>
    </subcellularLocation>
</comment>
<feature type="binding site" evidence="10">
    <location>
        <begin position="98"/>
        <end position="104"/>
    </location>
    <ligand>
        <name>ATP</name>
        <dbReference type="ChEBI" id="CHEBI:30616"/>
    </ligand>
</feature>
<comment type="pathway">
    <text evidence="10 11">Cell wall biogenesis; peptidoglycan biosynthesis.</text>
</comment>
<evidence type="ECO:0000256" key="7">
    <source>
        <dbReference type="ARBA" id="ARBA00022984"/>
    </source>
</evidence>
<accession>A0A212K492</accession>
<keyword evidence="1 10" id="KW-0963">Cytoplasm</keyword>
<dbReference type="GO" id="GO:0051301">
    <property type="term" value="P:cell division"/>
    <property type="evidence" value="ECO:0007669"/>
    <property type="project" value="UniProtKB-KW"/>
</dbReference>
<gene>
    <name evidence="10" type="primary">murF</name>
    <name evidence="15" type="ORF">KL86DYS2_12955</name>
</gene>
<dbReference type="SUPFAM" id="SSF53244">
    <property type="entry name" value="MurD-like peptide ligases, peptide-binding domain"/>
    <property type="match status" value="1"/>
</dbReference>
<dbReference type="InterPro" id="IPR005863">
    <property type="entry name" value="UDP-N-AcMur_synth"/>
</dbReference>
<name>A0A212K492_9BACT</name>
<dbReference type="GO" id="GO:0005524">
    <property type="term" value="F:ATP binding"/>
    <property type="evidence" value="ECO:0007669"/>
    <property type="project" value="UniProtKB-UniRule"/>
</dbReference>
<keyword evidence="9 10" id="KW-0961">Cell wall biogenesis/degradation</keyword>
<dbReference type="Gene3D" id="3.40.1390.10">
    <property type="entry name" value="MurE/MurF, N-terminal domain"/>
    <property type="match status" value="1"/>
</dbReference>
<evidence type="ECO:0000259" key="13">
    <source>
        <dbReference type="Pfam" id="PF02875"/>
    </source>
</evidence>
<evidence type="ECO:0000313" key="15">
    <source>
        <dbReference type="EMBL" id="SBW06335.1"/>
    </source>
</evidence>
<dbReference type="EMBL" id="FLUL01000001">
    <property type="protein sequence ID" value="SBW06335.1"/>
    <property type="molecule type" value="Genomic_DNA"/>
</dbReference>
<dbReference type="GO" id="GO:0047480">
    <property type="term" value="F:UDP-N-acetylmuramoyl-tripeptide-D-alanyl-D-alanine ligase activity"/>
    <property type="evidence" value="ECO:0007669"/>
    <property type="project" value="UniProtKB-UniRule"/>
</dbReference>
<evidence type="ECO:0000256" key="9">
    <source>
        <dbReference type="ARBA" id="ARBA00023316"/>
    </source>
</evidence>
<keyword evidence="6 10" id="KW-0133">Cell shape</keyword>
<dbReference type="Pfam" id="PF08245">
    <property type="entry name" value="Mur_ligase_M"/>
    <property type="match status" value="1"/>
</dbReference>
<comment type="similarity">
    <text evidence="10">Belongs to the MurCDEF family. MurF subfamily.</text>
</comment>
<feature type="domain" description="Mur ligase central" evidence="14">
    <location>
        <begin position="96"/>
        <end position="280"/>
    </location>
</feature>